<dbReference type="Gene3D" id="3.40.50.720">
    <property type="entry name" value="NAD(P)-binding Rossmann-like Domain"/>
    <property type="match status" value="2"/>
</dbReference>
<organism evidence="13 14">
    <name type="scientific">Pseudonocardia ammonioxydans</name>
    <dbReference type="NCBI Taxonomy" id="260086"/>
    <lineage>
        <taxon>Bacteria</taxon>
        <taxon>Bacillati</taxon>
        <taxon>Actinomycetota</taxon>
        <taxon>Actinomycetes</taxon>
        <taxon>Pseudonocardiales</taxon>
        <taxon>Pseudonocardiaceae</taxon>
        <taxon>Pseudonocardia</taxon>
    </lineage>
</organism>
<dbReference type="InterPro" id="IPR001155">
    <property type="entry name" value="OxRdtase_FMN_N"/>
</dbReference>
<dbReference type="PANTHER" id="PTHR42917:SF2">
    <property type="entry name" value="2,4-DIENOYL-COA REDUCTASE [(2E)-ENOYL-COA-PRODUCING]"/>
    <property type="match status" value="1"/>
</dbReference>
<evidence type="ECO:0000259" key="11">
    <source>
        <dbReference type="Pfam" id="PF00724"/>
    </source>
</evidence>
<dbReference type="GO" id="GO:0016491">
    <property type="term" value="F:oxidoreductase activity"/>
    <property type="evidence" value="ECO:0007669"/>
    <property type="project" value="UniProtKB-KW"/>
</dbReference>
<dbReference type="InterPro" id="IPR013785">
    <property type="entry name" value="Aldolase_TIM"/>
</dbReference>
<reference evidence="13 14" key="1">
    <citation type="submission" date="2016-10" db="EMBL/GenBank/DDBJ databases">
        <authorList>
            <person name="de Groot N.N."/>
        </authorList>
    </citation>
    <scope>NUCLEOTIDE SEQUENCE [LARGE SCALE GENOMIC DNA]</scope>
    <source>
        <strain evidence="13 14">CGMCC 4.1877</strain>
    </source>
</reference>
<dbReference type="GO" id="GO:0010181">
    <property type="term" value="F:FMN binding"/>
    <property type="evidence" value="ECO:0007669"/>
    <property type="project" value="InterPro"/>
</dbReference>
<dbReference type="InterPro" id="IPR023753">
    <property type="entry name" value="FAD/NAD-binding_dom"/>
</dbReference>
<keyword evidence="8" id="KW-0408">Iron</keyword>
<feature type="compositionally biased region" description="Basic and acidic residues" evidence="10">
    <location>
        <begin position="317"/>
        <end position="328"/>
    </location>
</feature>
<feature type="region of interest" description="Disordered" evidence="10">
    <location>
        <begin position="1154"/>
        <end position="1200"/>
    </location>
</feature>
<proteinExistence type="inferred from homology"/>
<evidence type="ECO:0000256" key="6">
    <source>
        <dbReference type="ARBA" id="ARBA00022723"/>
    </source>
</evidence>
<accession>A0A1I4S5U5</accession>
<comment type="cofactor">
    <cofactor evidence="2">
        <name>[4Fe-4S] cluster</name>
        <dbReference type="ChEBI" id="CHEBI:49883"/>
    </cofactor>
</comment>
<keyword evidence="9" id="KW-0411">Iron-sulfur</keyword>
<feature type="compositionally biased region" description="Low complexity" evidence="10">
    <location>
        <begin position="1160"/>
        <end position="1200"/>
    </location>
</feature>
<dbReference type="SUPFAM" id="SSF51395">
    <property type="entry name" value="FMN-linked oxidoreductases"/>
    <property type="match status" value="2"/>
</dbReference>
<dbReference type="PANTHER" id="PTHR42917">
    <property type="entry name" value="2,4-DIENOYL-COA REDUCTASE"/>
    <property type="match status" value="1"/>
</dbReference>
<sequence>MQSSAICGSPRDAGLHLGEVRPEADGRTRTAEDRVPAAAGWAAVAEACRPHGTLVLAGLAHAGGQGSTAHSRHPLWGPSPVPDVVSRETPVAMGPGEIGAIVTAFADAARSAVDSGVDGVEISAGQHSLLRQFCSGLTNHREDRYGTDRSSLLCEVLGAVRDAIGPSPLLALRLCVDELAPWAGIRPDDGVALARAVAPMVDLLVPVVGSALSVGSTRPDLHTPEAFLRERCAEVRSAVAGAAPVVLAGSVASVSIASDALTCGDADLVEMTRAQIADPRLVALARAGTPERIRPCLLTNALAAARDPRNPVVGDELEPRSGHERAEPDPAAGRPGRGSGTPGTHAQGGWSPEDWSPEDRLPEHGPPEHWPREDRPREDGMPEYGPLENRPPEHRLLDHRQPEHGLLEDRPPGDRCAGPVPVLVVGGGPAGLEAARTLALRGHPVTVHERADRLGGALHAAAAVPGRSRLGLPVAWWERELARLGARVELGSEPDAAALAVAEARGETVLLATGSRRAPVRYAADVPVLPAAELFAAVADRGRAVGGGRSGVAHALGATGVAAGAAVLVRDPLGDWTGPGAAELLAAAGYAVTLSTPDAVAGHQLGRCGDMAPANARLERAGVVRALFTDLRRVAGGVAELADVHTGAVTEVPCAVVVDCGARLPDRTLPDAPGRPSAGDRVAPRTLAEAVREGRRAALRIAGALLAAGSSGPEGPDGGRPSSGADPVPGPAGRAAVGSARPGAASVAGAVTPSREARARPATGGAAGLTDPVRLGRHTLRNRIVFTAHLTGFAEDGLPGERHAAYYAARAAGGAGLVITEEHAVHPHDRPYERLIRGHDPAVLPGYRRITDAVRGHGAVVLAQLNHNGAQGSGMYSREAVVGPSALPDPMFREVPAELDAAGIAGIVAGFADVAARCVAGGFDGVELQCSHASLLRLFLSPATNRRTDAWGGDRARRARLVLDVVAAVRAAIGPEPVLGLRIGVDERVPGGITPDDGADLARRLVATGAVDHLNTSIGVATSTLHLIEPSMHTPAGYAGHLAARLRRAVRDAGSDIPVIGVGRFTTPGEAAAALERGECDLVGVARGQIADPEFAAKAAAGRPVRRCVGCNQDCIGRVGLNLPLQCAVNPAAGRERLLVAGAQVPLRRGSALLTPAHHPGAATSGAANPGAANPGAANPAAASPGAANPGAANPGAADSGAAASGVAASGVASSAAASPGARAAGGRRTVLVVGAGPAGLSAAASLAARGDRVLLAERAAGPGGRLALAAGAPGRAELGHVVTDLLRAAREAGATLRFGLAVDPEVVAAQQPDAVVLATGAASAAPHWDPDGLTVPVDDVLAGTRLPDGPVLVVDELGFHQATSTAELLAARGHDVEIVTPALVVGQDLGLTLDREGFRRRAHAAGIRCSTDRAVLRVVRPGEQSRAGRIGVQLLHHPTGRVEHREVAAVVTALPAVPRGRLWTELVGSHPRVHRIGDALAPRRMDSAIREGAAVLT</sequence>
<gene>
    <name evidence="13" type="ORF">SAMN05216207_1001253</name>
</gene>
<dbReference type="InterPro" id="IPR036188">
    <property type="entry name" value="FAD/NAD-bd_sf"/>
</dbReference>
<keyword evidence="4" id="KW-0285">Flavoprotein</keyword>
<feature type="domain" description="NADH:flavin oxidoreductase/NADH oxidase N-terminal" evidence="11">
    <location>
        <begin position="771"/>
        <end position="1104"/>
    </location>
</feature>
<evidence type="ECO:0000256" key="2">
    <source>
        <dbReference type="ARBA" id="ARBA00001966"/>
    </source>
</evidence>
<feature type="domain" description="NADH:flavin oxidoreductase/NADH oxidase N-terminal" evidence="11">
    <location>
        <begin position="39"/>
        <end position="289"/>
    </location>
</feature>
<dbReference type="PRINTS" id="PR00368">
    <property type="entry name" value="FADPNR"/>
</dbReference>
<dbReference type="EMBL" id="FOUY01000001">
    <property type="protein sequence ID" value="SFM59640.1"/>
    <property type="molecule type" value="Genomic_DNA"/>
</dbReference>
<evidence type="ECO:0000256" key="7">
    <source>
        <dbReference type="ARBA" id="ARBA00023002"/>
    </source>
</evidence>
<feature type="domain" description="FAD/NAD(P)-binding" evidence="12">
    <location>
        <begin position="1230"/>
        <end position="1327"/>
    </location>
</feature>
<keyword evidence="6" id="KW-0479">Metal-binding</keyword>
<dbReference type="RefSeq" id="WP_218162614.1">
    <property type="nucleotide sequence ID" value="NZ_FOUY01000001.1"/>
</dbReference>
<evidence type="ECO:0000256" key="10">
    <source>
        <dbReference type="SAM" id="MobiDB-lite"/>
    </source>
</evidence>
<keyword evidence="5" id="KW-0288">FMN</keyword>
<evidence type="ECO:0000256" key="3">
    <source>
        <dbReference type="ARBA" id="ARBA00011048"/>
    </source>
</evidence>
<keyword evidence="7" id="KW-0560">Oxidoreductase</keyword>
<dbReference type="SUPFAM" id="SSF51971">
    <property type="entry name" value="Nucleotide-binding domain"/>
    <property type="match status" value="1"/>
</dbReference>
<dbReference type="STRING" id="260086.SAMN05216207_1001253"/>
<evidence type="ECO:0000256" key="1">
    <source>
        <dbReference type="ARBA" id="ARBA00001917"/>
    </source>
</evidence>
<comment type="similarity">
    <text evidence="3">In the N-terminal section; belongs to the NADH:flavin oxidoreductase/NADH oxidase family.</text>
</comment>
<dbReference type="InterPro" id="IPR051793">
    <property type="entry name" value="NADH:flavin_oxidoreductase"/>
</dbReference>
<evidence type="ECO:0000256" key="4">
    <source>
        <dbReference type="ARBA" id="ARBA00022630"/>
    </source>
</evidence>
<protein>
    <submittedName>
        <fullName evidence="13">2,4-dienoyl-CoA reductase</fullName>
    </submittedName>
</protein>
<feature type="region of interest" description="Disordered" evidence="10">
    <location>
        <begin position="309"/>
        <end position="395"/>
    </location>
</feature>
<evidence type="ECO:0000256" key="8">
    <source>
        <dbReference type="ARBA" id="ARBA00023004"/>
    </source>
</evidence>
<dbReference type="Pfam" id="PF13450">
    <property type="entry name" value="NAD_binding_8"/>
    <property type="match status" value="1"/>
</dbReference>
<feature type="compositionally biased region" description="Basic and acidic residues" evidence="10">
    <location>
        <begin position="18"/>
        <end position="32"/>
    </location>
</feature>
<dbReference type="Proteomes" id="UP000199614">
    <property type="component" value="Unassembled WGS sequence"/>
</dbReference>
<evidence type="ECO:0000256" key="9">
    <source>
        <dbReference type="ARBA" id="ARBA00023014"/>
    </source>
</evidence>
<feature type="compositionally biased region" description="Basic and acidic residues" evidence="10">
    <location>
        <begin position="357"/>
        <end position="380"/>
    </location>
</feature>
<dbReference type="Pfam" id="PF00724">
    <property type="entry name" value="Oxidored_FMN"/>
    <property type="match status" value="2"/>
</dbReference>
<dbReference type="Pfam" id="PF07992">
    <property type="entry name" value="Pyr_redox_2"/>
    <property type="match status" value="1"/>
</dbReference>
<dbReference type="SUPFAM" id="SSF51905">
    <property type="entry name" value="FAD/NAD(P)-binding domain"/>
    <property type="match status" value="2"/>
</dbReference>
<feature type="region of interest" description="Disordered" evidence="10">
    <location>
        <begin position="666"/>
        <end position="685"/>
    </location>
</feature>
<evidence type="ECO:0000256" key="5">
    <source>
        <dbReference type="ARBA" id="ARBA00022643"/>
    </source>
</evidence>
<dbReference type="Gene3D" id="3.20.20.70">
    <property type="entry name" value="Aldolase class I"/>
    <property type="match status" value="2"/>
</dbReference>
<evidence type="ECO:0000259" key="12">
    <source>
        <dbReference type="Pfam" id="PF07992"/>
    </source>
</evidence>
<feature type="region of interest" description="Disordered" evidence="10">
    <location>
        <begin position="1"/>
        <end position="32"/>
    </location>
</feature>
<dbReference type="GO" id="GO:0051536">
    <property type="term" value="F:iron-sulfur cluster binding"/>
    <property type="evidence" value="ECO:0007669"/>
    <property type="project" value="UniProtKB-KW"/>
</dbReference>
<keyword evidence="14" id="KW-1185">Reference proteome</keyword>
<dbReference type="Gene3D" id="3.50.50.60">
    <property type="entry name" value="FAD/NAD(P)-binding domain"/>
    <property type="match status" value="2"/>
</dbReference>
<name>A0A1I4S5U5_PSUAM</name>
<feature type="region of interest" description="Disordered" evidence="10">
    <location>
        <begin position="707"/>
        <end position="770"/>
    </location>
</feature>
<dbReference type="GO" id="GO:0046872">
    <property type="term" value="F:metal ion binding"/>
    <property type="evidence" value="ECO:0007669"/>
    <property type="project" value="UniProtKB-KW"/>
</dbReference>
<evidence type="ECO:0000313" key="13">
    <source>
        <dbReference type="EMBL" id="SFM59640.1"/>
    </source>
</evidence>
<evidence type="ECO:0000313" key="14">
    <source>
        <dbReference type="Proteomes" id="UP000199614"/>
    </source>
</evidence>
<comment type="cofactor">
    <cofactor evidence="1">
        <name>FMN</name>
        <dbReference type="ChEBI" id="CHEBI:58210"/>
    </cofactor>
</comment>